<dbReference type="Proteomes" id="UP000574276">
    <property type="component" value="Unassembled WGS sequence"/>
</dbReference>
<keyword evidence="2" id="KW-1185">Reference proteome</keyword>
<proteinExistence type="predicted"/>
<evidence type="ECO:0000313" key="1">
    <source>
        <dbReference type="EMBL" id="MBB2183787.1"/>
    </source>
</evidence>
<accession>A0A839K347</accession>
<dbReference type="AlphaFoldDB" id="A0A839K347"/>
<protein>
    <submittedName>
        <fullName evidence="1">Uncharacterized protein</fullName>
    </submittedName>
</protein>
<dbReference type="EMBL" id="JACEGA010000001">
    <property type="protein sequence ID" value="MBB2183787.1"/>
    <property type="molecule type" value="Genomic_DNA"/>
</dbReference>
<dbReference type="RefSeq" id="WP_228353412.1">
    <property type="nucleotide sequence ID" value="NZ_JACEGA010000001.1"/>
</dbReference>
<gene>
    <name evidence="1" type="ORF">H0486_12980</name>
</gene>
<name>A0A839K347_9FIRM</name>
<organism evidence="1 2">
    <name type="scientific">Variimorphobacter saccharofermentans</name>
    <dbReference type="NCBI Taxonomy" id="2755051"/>
    <lineage>
        <taxon>Bacteria</taxon>
        <taxon>Bacillati</taxon>
        <taxon>Bacillota</taxon>
        <taxon>Clostridia</taxon>
        <taxon>Lachnospirales</taxon>
        <taxon>Lachnospiraceae</taxon>
        <taxon>Variimorphobacter</taxon>
    </lineage>
</organism>
<comment type="caution">
    <text evidence="1">The sequence shown here is derived from an EMBL/GenBank/DDBJ whole genome shotgun (WGS) entry which is preliminary data.</text>
</comment>
<evidence type="ECO:0000313" key="2">
    <source>
        <dbReference type="Proteomes" id="UP000574276"/>
    </source>
</evidence>
<reference evidence="1 2" key="1">
    <citation type="submission" date="2020-07" db="EMBL/GenBank/DDBJ databases">
        <title>Characterization and genome sequencing of isolate MD1, a novel member within the family Lachnospiraceae.</title>
        <authorList>
            <person name="Rettenmaier R."/>
            <person name="Di Bello L."/>
            <person name="Zinser C."/>
            <person name="Scheitz K."/>
            <person name="Liebl W."/>
            <person name="Zverlov V."/>
        </authorList>
    </citation>
    <scope>NUCLEOTIDE SEQUENCE [LARGE SCALE GENOMIC DNA]</scope>
    <source>
        <strain evidence="1 2">MD1</strain>
    </source>
</reference>
<sequence>MGQIALCLFFLLGLFFTKDNAIVDGYYIADIIIEINDTKEQTLTPMDALDMVKERYADNFERIWSESGDYYYQLPLANYYLVYEGCNDTDTNYVIHLYEFVVDEEDTGIGHTVTYGWYLVDKVTGEIRSTME</sequence>